<dbReference type="InterPro" id="IPR007627">
    <property type="entry name" value="RNA_pol_sigma70_r2"/>
</dbReference>
<evidence type="ECO:0000313" key="6">
    <source>
        <dbReference type="Proteomes" id="UP000315003"/>
    </source>
</evidence>
<proteinExistence type="predicted"/>
<dbReference type="Proteomes" id="UP000315003">
    <property type="component" value="Chromosome"/>
</dbReference>
<evidence type="ECO:0000259" key="4">
    <source>
        <dbReference type="Pfam" id="PF04542"/>
    </source>
</evidence>
<feature type="domain" description="RNA polymerase sigma-70 region 2" evidence="4">
    <location>
        <begin position="39"/>
        <end position="107"/>
    </location>
</feature>
<dbReference type="InterPro" id="IPR013325">
    <property type="entry name" value="RNA_pol_sigma_r2"/>
</dbReference>
<evidence type="ECO:0000256" key="3">
    <source>
        <dbReference type="ARBA" id="ARBA00023163"/>
    </source>
</evidence>
<name>A0A517SST8_9BACT</name>
<evidence type="ECO:0000256" key="2">
    <source>
        <dbReference type="ARBA" id="ARBA00023082"/>
    </source>
</evidence>
<evidence type="ECO:0000256" key="1">
    <source>
        <dbReference type="ARBA" id="ARBA00023015"/>
    </source>
</evidence>
<dbReference type="InterPro" id="IPR014284">
    <property type="entry name" value="RNA_pol_sigma-70_dom"/>
</dbReference>
<keyword evidence="6" id="KW-1185">Reference proteome</keyword>
<keyword evidence="3" id="KW-0804">Transcription</keyword>
<dbReference type="SUPFAM" id="SSF88946">
    <property type="entry name" value="Sigma2 domain of RNA polymerase sigma factors"/>
    <property type="match status" value="1"/>
</dbReference>
<organism evidence="5 6">
    <name type="scientific">Stieleria bergensis</name>
    <dbReference type="NCBI Taxonomy" id="2528025"/>
    <lineage>
        <taxon>Bacteria</taxon>
        <taxon>Pseudomonadati</taxon>
        <taxon>Planctomycetota</taxon>
        <taxon>Planctomycetia</taxon>
        <taxon>Pirellulales</taxon>
        <taxon>Pirellulaceae</taxon>
        <taxon>Stieleria</taxon>
    </lineage>
</organism>
<dbReference type="PANTHER" id="PTHR43133">
    <property type="entry name" value="RNA POLYMERASE ECF-TYPE SIGMA FACTO"/>
    <property type="match status" value="1"/>
</dbReference>
<sequence length="229" mass="25768">MNATPDHGSADAQSPNELSPDALVVQQIRQGDEDAWQRLIDRYERRLLAYVRHRIADQAAAQDIVQDAFVGFLVSLPNYDGGRPLESYLFSICAYKLTDHLRRQGRRPALQLLGRSSSAGPVDLPGSQRVASSIARSGERKRLEAMAVQEAIAEQIQRWKSGDNWIKLQAIELSFVLGWGNKRIAETLDVSEQQVANYKSDFLIRLKAMVKRADLDTAVFPELFDEDDE</sequence>
<accession>A0A517SST8</accession>
<reference evidence="5 6" key="1">
    <citation type="submission" date="2019-02" db="EMBL/GenBank/DDBJ databases">
        <title>Deep-cultivation of Planctomycetes and their phenomic and genomic characterization uncovers novel biology.</title>
        <authorList>
            <person name="Wiegand S."/>
            <person name="Jogler M."/>
            <person name="Boedeker C."/>
            <person name="Pinto D."/>
            <person name="Vollmers J."/>
            <person name="Rivas-Marin E."/>
            <person name="Kohn T."/>
            <person name="Peeters S.H."/>
            <person name="Heuer A."/>
            <person name="Rast P."/>
            <person name="Oberbeckmann S."/>
            <person name="Bunk B."/>
            <person name="Jeske O."/>
            <person name="Meyerdierks A."/>
            <person name="Storesund J.E."/>
            <person name="Kallscheuer N."/>
            <person name="Luecker S."/>
            <person name="Lage O.M."/>
            <person name="Pohl T."/>
            <person name="Merkel B.J."/>
            <person name="Hornburger P."/>
            <person name="Mueller R.-W."/>
            <person name="Bruemmer F."/>
            <person name="Labrenz M."/>
            <person name="Spormann A.M."/>
            <person name="Op den Camp H."/>
            <person name="Overmann J."/>
            <person name="Amann R."/>
            <person name="Jetten M.S.M."/>
            <person name="Mascher T."/>
            <person name="Medema M.H."/>
            <person name="Devos D.P."/>
            <person name="Kaster A.-K."/>
            <person name="Ovreas L."/>
            <person name="Rohde M."/>
            <person name="Galperin M.Y."/>
            <person name="Jogler C."/>
        </authorList>
    </citation>
    <scope>NUCLEOTIDE SEQUENCE [LARGE SCALE GENOMIC DNA]</scope>
    <source>
        <strain evidence="5 6">SV_7m_r</strain>
    </source>
</reference>
<dbReference type="GO" id="GO:0016987">
    <property type="term" value="F:sigma factor activity"/>
    <property type="evidence" value="ECO:0007669"/>
    <property type="project" value="UniProtKB-KW"/>
</dbReference>
<dbReference type="GO" id="GO:0006352">
    <property type="term" value="P:DNA-templated transcription initiation"/>
    <property type="evidence" value="ECO:0007669"/>
    <property type="project" value="InterPro"/>
</dbReference>
<dbReference type="InterPro" id="IPR039425">
    <property type="entry name" value="RNA_pol_sigma-70-like"/>
</dbReference>
<protein>
    <submittedName>
        <fullName evidence="5">ECF RNA polymerase sigma-E factor</fullName>
    </submittedName>
</protein>
<keyword evidence="1" id="KW-0805">Transcription regulation</keyword>
<evidence type="ECO:0000313" key="5">
    <source>
        <dbReference type="EMBL" id="QDT59194.1"/>
    </source>
</evidence>
<gene>
    <name evidence="5" type="primary">rpoE_4</name>
    <name evidence="5" type="ORF">SV7mr_17010</name>
</gene>
<dbReference type="PANTHER" id="PTHR43133:SF62">
    <property type="entry name" value="RNA POLYMERASE SIGMA FACTOR SIGZ"/>
    <property type="match status" value="1"/>
</dbReference>
<keyword evidence="2" id="KW-0731">Sigma factor</keyword>
<dbReference type="OrthoDB" id="257668at2"/>
<dbReference type="AlphaFoldDB" id="A0A517SST8"/>
<dbReference type="EMBL" id="CP036272">
    <property type="protein sequence ID" value="QDT59194.1"/>
    <property type="molecule type" value="Genomic_DNA"/>
</dbReference>
<dbReference type="Pfam" id="PF04542">
    <property type="entry name" value="Sigma70_r2"/>
    <property type="match status" value="1"/>
</dbReference>
<dbReference type="NCBIfam" id="TIGR02937">
    <property type="entry name" value="sigma70-ECF"/>
    <property type="match status" value="1"/>
</dbReference>
<dbReference type="Gene3D" id="1.10.1740.10">
    <property type="match status" value="1"/>
</dbReference>
<dbReference type="RefSeq" id="WP_145270905.1">
    <property type="nucleotide sequence ID" value="NZ_CP036272.1"/>
</dbReference>